<dbReference type="Proteomes" id="UP000681315">
    <property type="component" value="Unassembled WGS sequence"/>
</dbReference>
<protein>
    <submittedName>
        <fullName evidence="4">T9SS type A sorting domain-containing protein</fullName>
    </submittedName>
</protein>
<evidence type="ECO:0000313" key="4">
    <source>
        <dbReference type="EMBL" id="MBO3097788.1"/>
    </source>
</evidence>
<feature type="domain" description="Secretion system C-terminal sorting" evidence="3">
    <location>
        <begin position="487"/>
        <end position="549"/>
    </location>
</feature>
<evidence type="ECO:0000259" key="3">
    <source>
        <dbReference type="Pfam" id="PF18962"/>
    </source>
</evidence>
<dbReference type="NCBIfam" id="TIGR04183">
    <property type="entry name" value="Por_Secre_tail"/>
    <property type="match status" value="1"/>
</dbReference>
<keyword evidence="1 2" id="KW-0732">Signal</keyword>
<comment type="caution">
    <text evidence="4">The sequence shown here is derived from an EMBL/GenBank/DDBJ whole genome shotgun (WGS) entry which is preliminary data.</text>
</comment>
<sequence>MRCKLLLLLIALVTFNTFGQTTFSFDGDGIWTDEAQWRDGNYPGLTVNLNDTVEILGKLIIPEGISVTNDGTIVSFSSANGNAPDLSVLGNLTNNNSISFSRIQISIVSSGNITMSPGSETVITNSSNLVNSGNITIIGGGLLRLVNSVSSIINEANGHITNLGTIEVINGEFENNAPIERGINNIGTFNITGGEVINRGGFYNDEDAVLNVSKYFTNESTALLTNMGQIAIEGFTSGLGNSGSLINWNTIEVGDFCRFVMSSTSTFINQTTGSVIVAANGYVQNRADLFELQGGKFTNNGTINNETELFIREAAELENNGTLINIGAQITNTGILSGINIEHGSNFANDGILSPGNTNKATGTYNLNGIITKYTQTATGSLNIELGGTVAGDSYDQVIVRRSATLGGALNVTLINGFEPAIGDVFTVLYQGNGITGSFATVNLPTLSSDKEWDAVEYSDADGVRISVKKSTLSISDVNAESLKYKIYPNPASDEIFVSGISMASKAAIFDLNGRRILEVELSRENPSVKLNTLQPGVYLLNVEAKTFKFVKI</sequence>
<proteinExistence type="predicted"/>
<accession>A0ABS3SQ04</accession>
<evidence type="ECO:0000256" key="2">
    <source>
        <dbReference type="SAM" id="SignalP"/>
    </source>
</evidence>
<evidence type="ECO:0000313" key="5">
    <source>
        <dbReference type="Proteomes" id="UP000681315"/>
    </source>
</evidence>
<dbReference type="Pfam" id="PF18962">
    <property type="entry name" value="Por_Secre_tail"/>
    <property type="match status" value="1"/>
</dbReference>
<gene>
    <name evidence="4" type="ORF">J4051_05885</name>
</gene>
<dbReference type="InterPro" id="IPR026444">
    <property type="entry name" value="Secre_tail"/>
</dbReference>
<keyword evidence="5" id="KW-1185">Reference proteome</keyword>
<dbReference type="EMBL" id="JAGEVG010000005">
    <property type="protein sequence ID" value="MBO3097788.1"/>
    <property type="molecule type" value="Genomic_DNA"/>
</dbReference>
<organism evidence="4 5">
    <name type="scientific">Gelidibacter pelagius</name>
    <dbReference type="NCBI Taxonomy" id="2819985"/>
    <lineage>
        <taxon>Bacteria</taxon>
        <taxon>Pseudomonadati</taxon>
        <taxon>Bacteroidota</taxon>
        <taxon>Flavobacteriia</taxon>
        <taxon>Flavobacteriales</taxon>
        <taxon>Flavobacteriaceae</taxon>
        <taxon>Gelidibacter</taxon>
    </lineage>
</organism>
<evidence type="ECO:0000256" key="1">
    <source>
        <dbReference type="ARBA" id="ARBA00022729"/>
    </source>
</evidence>
<feature type="signal peptide" evidence="2">
    <location>
        <begin position="1"/>
        <end position="19"/>
    </location>
</feature>
<name>A0ABS3SQ04_9FLAO</name>
<dbReference type="RefSeq" id="WP_208232928.1">
    <property type="nucleotide sequence ID" value="NZ_JAGEVG010000005.1"/>
</dbReference>
<feature type="chain" id="PRO_5046188716" evidence="2">
    <location>
        <begin position="20"/>
        <end position="553"/>
    </location>
</feature>
<reference evidence="4 5" key="1">
    <citation type="submission" date="2021-03" db="EMBL/GenBank/DDBJ databases">
        <title>Gelidibacter sp. nov., isolated from costal sediment.</title>
        <authorList>
            <person name="Lun K.-Y."/>
        </authorList>
    </citation>
    <scope>NUCLEOTIDE SEQUENCE [LARGE SCALE GENOMIC DNA]</scope>
    <source>
        <strain evidence="4 5">DF109</strain>
    </source>
</reference>